<evidence type="ECO:0000313" key="5">
    <source>
        <dbReference type="Proteomes" id="UP000054466"/>
    </source>
</evidence>
<feature type="domain" description="C2H2-type" evidence="3">
    <location>
        <begin position="9"/>
        <end position="38"/>
    </location>
</feature>
<name>A0A0D1ZCX3_9EURO</name>
<evidence type="ECO:0000256" key="2">
    <source>
        <dbReference type="SAM" id="MobiDB-lite"/>
    </source>
</evidence>
<dbReference type="AlphaFoldDB" id="A0A0D1ZCX3"/>
<dbReference type="HOGENOM" id="CLU_1767858_0_0_1"/>
<dbReference type="InterPro" id="IPR059095">
    <property type="entry name" value="Znf_C2H2_17_2nd"/>
</dbReference>
<keyword evidence="5" id="KW-1185">Reference proteome</keyword>
<dbReference type="Gene3D" id="3.30.160.60">
    <property type="entry name" value="Classic Zinc Finger"/>
    <property type="match status" value="1"/>
</dbReference>
<evidence type="ECO:0000259" key="3">
    <source>
        <dbReference type="PROSITE" id="PS50157"/>
    </source>
</evidence>
<gene>
    <name evidence="4" type="ORF">PV07_08757</name>
</gene>
<feature type="compositionally biased region" description="Basic and acidic residues" evidence="2">
    <location>
        <begin position="10"/>
        <end position="27"/>
    </location>
</feature>
<reference evidence="4 5" key="1">
    <citation type="submission" date="2015-01" db="EMBL/GenBank/DDBJ databases">
        <title>The Genome Sequence of Cladophialophora immunda CBS83496.</title>
        <authorList>
            <consortium name="The Broad Institute Genomics Platform"/>
            <person name="Cuomo C."/>
            <person name="de Hoog S."/>
            <person name="Gorbushina A."/>
            <person name="Stielow B."/>
            <person name="Teixiera M."/>
            <person name="Abouelleil A."/>
            <person name="Chapman S.B."/>
            <person name="Priest M."/>
            <person name="Young S.K."/>
            <person name="Wortman J."/>
            <person name="Nusbaum C."/>
            <person name="Birren B."/>
        </authorList>
    </citation>
    <scope>NUCLEOTIDE SEQUENCE [LARGE SCALE GENOMIC DNA]</scope>
    <source>
        <strain evidence="4 5">CBS 83496</strain>
    </source>
</reference>
<keyword evidence="1" id="KW-0479">Metal-binding</keyword>
<feature type="compositionally biased region" description="Low complexity" evidence="2">
    <location>
        <begin position="44"/>
        <end position="59"/>
    </location>
</feature>
<protein>
    <recommendedName>
        <fullName evidence="3">C2H2-type domain-containing protein</fullName>
    </recommendedName>
</protein>
<dbReference type="GO" id="GO:0008270">
    <property type="term" value="F:zinc ion binding"/>
    <property type="evidence" value="ECO:0007669"/>
    <property type="project" value="UniProtKB-KW"/>
</dbReference>
<dbReference type="Pfam" id="PF26176">
    <property type="entry name" value="zf_C2H2_17_2"/>
    <property type="match status" value="1"/>
</dbReference>
<dbReference type="OrthoDB" id="5305647at2759"/>
<dbReference type="PROSITE" id="PS50157">
    <property type="entry name" value="ZINC_FINGER_C2H2_2"/>
    <property type="match status" value="1"/>
</dbReference>
<keyword evidence="1" id="KW-0862">Zinc</keyword>
<dbReference type="VEuPathDB" id="FungiDB:PV07_08757"/>
<dbReference type="EMBL" id="KN847044">
    <property type="protein sequence ID" value="KIW25591.1"/>
    <property type="molecule type" value="Genomic_DNA"/>
</dbReference>
<accession>A0A0D1ZCX3</accession>
<dbReference type="Proteomes" id="UP000054466">
    <property type="component" value="Unassembled WGS sequence"/>
</dbReference>
<proteinExistence type="predicted"/>
<evidence type="ECO:0000256" key="1">
    <source>
        <dbReference type="PROSITE-ProRule" id="PRU00042"/>
    </source>
</evidence>
<dbReference type="GeneID" id="27347951"/>
<dbReference type="InterPro" id="IPR013087">
    <property type="entry name" value="Znf_C2H2_type"/>
</dbReference>
<sequence length="147" mass="16543">MEPFLCPFPDCDRSHGKGFTRKENLETHKRRRHLGPRSTDNRSQLESPSASPSTSTLSAGLQVDESMVEEGRLWLQAHTQFWYAQLRQRDEYIRELEARLATFAPLHAVRAPPEDPTSGPGPFLPVQCLPSAWECLGVPGTAWECPS</sequence>
<keyword evidence="1" id="KW-0863">Zinc-finger</keyword>
<dbReference type="RefSeq" id="XP_016245807.1">
    <property type="nucleotide sequence ID" value="XM_016395951.1"/>
</dbReference>
<organism evidence="4 5">
    <name type="scientific">Cladophialophora immunda</name>
    <dbReference type="NCBI Taxonomy" id="569365"/>
    <lineage>
        <taxon>Eukaryota</taxon>
        <taxon>Fungi</taxon>
        <taxon>Dikarya</taxon>
        <taxon>Ascomycota</taxon>
        <taxon>Pezizomycotina</taxon>
        <taxon>Eurotiomycetes</taxon>
        <taxon>Chaetothyriomycetidae</taxon>
        <taxon>Chaetothyriales</taxon>
        <taxon>Herpotrichiellaceae</taxon>
        <taxon>Cladophialophora</taxon>
    </lineage>
</organism>
<feature type="region of interest" description="Disordered" evidence="2">
    <location>
        <begin position="1"/>
        <end position="63"/>
    </location>
</feature>
<evidence type="ECO:0000313" key="4">
    <source>
        <dbReference type="EMBL" id="KIW25591.1"/>
    </source>
</evidence>